<dbReference type="Proteomes" id="UP000235786">
    <property type="component" value="Unassembled WGS sequence"/>
</dbReference>
<keyword evidence="5" id="KW-1185">Reference proteome</keyword>
<dbReference type="OrthoDB" id="539213at2759"/>
<dbReference type="Pfam" id="PF00023">
    <property type="entry name" value="Ank"/>
    <property type="match status" value="1"/>
</dbReference>
<feature type="repeat" description="ANK" evidence="3">
    <location>
        <begin position="286"/>
        <end position="313"/>
    </location>
</feature>
<feature type="repeat" description="ANK" evidence="3">
    <location>
        <begin position="464"/>
        <end position="496"/>
    </location>
</feature>
<feature type="repeat" description="ANK" evidence="3">
    <location>
        <begin position="320"/>
        <end position="352"/>
    </location>
</feature>
<dbReference type="InterPro" id="IPR002110">
    <property type="entry name" value="Ankyrin_rpt"/>
</dbReference>
<proteinExistence type="predicted"/>
<organism evidence="4 5">
    <name type="scientific">Hyaloscypha variabilis (strain UAMH 11265 / GT02V1 / F)</name>
    <name type="common">Meliniomyces variabilis</name>
    <dbReference type="NCBI Taxonomy" id="1149755"/>
    <lineage>
        <taxon>Eukaryota</taxon>
        <taxon>Fungi</taxon>
        <taxon>Dikarya</taxon>
        <taxon>Ascomycota</taxon>
        <taxon>Pezizomycotina</taxon>
        <taxon>Leotiomycetes</taxon>
        <taxon>Helotiales</taxon>
        <taxon>Hyaloscyphaceae</taxon>
        <taxon>Hyaloscypha</taxon>
        <taxon>Hyaloscypha variabilis</taxon>
    </lineage>
</organism>
<evidence type="ECO:0000256" key="1">
    <source>
        <dbReference type="ARBA" id="ARBA00022737"/>
    </source>
</evidence>
<reference evidence="4 5" key="1">
    <citation type="submission" date="2016-04" db="EMBL/GenBank/DDBJ databases">
        <title>A degradative enzymes factory behind the ericoid mycorrhizal symbiosis.</title>
        <authorList>
            <consortium name="DOE Joint Genome Institute"/>
            <person name="Martino E."/>
            <person name="Morin E."/>
            <person name="Grelet G."/>
            <person name="Kuo A."/>
            <person name="Kohler A."/>
            <person name="Daghino S."/>
            <person name="Barry K."/>
            <person name="Choi C."/>
            <person name="Cichocki N."/>
            <person name="Clum A."/>
            <person name="Copeland A."/>
            <person name="Hainaut M."/>
            <person name="Haridas S."/>
            <person name="Labutti K."/>
            <person name="Lindquist E."/>
            <person name="Lipzen A."/>
            <person name="Khouja H.-R."/>
            <person name="Murat C."/>
            <person name="Ohm R."/>
            <person name="Olson A."/>
            <person name="Spatafora J."/>
            <person name="Veneault-Fourrey C."/>
            <person name="Henrissat B."/>
            <person name="Grigoriev I."/>
            <person name="Martin F."/>
            <person name="Perotto S."/>
        </authorList>
    </citation>
    <scope>NUCLEOTIDE SEQUENCE [LARGE SCALE GENOMIC DNA]</scope>
    <source>
        <strain evidence="4 5">F</strain>
    </source>
</reference>
<accession>A0A2J6RVZ1</accession>
<dbReference type="GO" id="GO:0005737">
    <property type="term" value="C:cytoplasm"/>
    <property type="evidence" value="ECO:0007669"/>
    <property type="project" value="TreeGrafter"/>
</dbReference>
<protein>
    <submittedName>
        <fullName evidence="4">Ankyrin</fullName>
    </submittedName>
</protein>
<keyword evidence="1" id="KW-0677">Repeat</keyword>
<name>A0A2J6RVZ1_HYAVF</name>
<dbReference type="EMBL" id="KZ613943">
    <property type="protein sequence ID" value="PMD42685.1"/>
    <property type="molecule type" value="Genomic_DNA"/>
</dbReference>
<dbReference type="STRING" id="1149755.A0A2J6RVZ1"/>
<dbReference type="Pfam" id="PF12796">
    <property type="entry name" value="Ank_2"/>
    <property type="match status" value="1"/>
</dbReference>
<evidence type="ECO:0000313" key="4">
    <source>
        <dbReference type="EMBL" id="PMD42685.1"/>
    </source>
</evidence>
<dbReference type="PANTHER" id="PTHR24198:SF165">
    <property type="entry name" value="ANKYRIN REPEAT-CONTAINING PROTEIN-RELATED"/>
    <property type="match status" value="1"/>
</dbReference>
<dbReference type="PANTHER" id="PTHR24198">
    <property type="entry name" value="ANKYRIN REPEAT AND PROTEIN KINASE DOMAIN-CONTAINING PROTEIN"/>
    <property type="match status" value="1"/>
</dbReference>
<sequence length="560" mass="62796">MDPIRAAASILTLVETSIATFRIIDSLIRSYRHAPAELLSLKHELDGLCSQLVLLKQIETHVSYTTLQLVEEEFSHLERFLKCTAQFYMTIRDFFTMQTIQNGKMGRVKWALATSRKVAKWKQEVQCHSLDLAQIMVLLNVRLSSILQSDFQEMRALLESGQHVSEIKSLRSFFWSRSTSGNAWIMPPIVKFAGAVSSTEEHHTSVYRVSLRFQALFCLRVFCVELRIAHPSLFSVHISTSGSGIKLKNLIPEDSEIMIACSQGDTSRVWKLLYSRRANVNDVTNNNFTPLKFAIESGCTNLVSLLVNAGADVKESFGNFQTSSLDWALSHRKLQVTRLLLEKGADVNNISGRGWTPLFHLFNPASTQKDVTASSQEYIEMFAAQSFSEFHVQDNHGWTCAHRAAAYGTAVDIRTLSTLHAPFMLQTFKLGWAPIFCAVSFGNAATFLELSQLHSDFLLMADVRMWTLLHVAVNVKSIQLIRLLIDLGADPHARSMPTDYLVPEDLKNVAVTPGDIALLRGPEVLAAYLDALKVNGHKAELWVDDSSGEEDLFWPVTDDL</sequence>
<dbReference type="PROSITE" id="PS50297">
    <property type="entry name" value="ANK_REP_REGION"/>
    <property type="match status" value="2"/>
</dbReference>
<dbReference type="PROSITE" id="PS50088">
    <property type="entry name" value="ANK_REPEAT"/>
    <property type="match status" value="3"/>
</dbReference>
<evidence type="ECO:0000313" key="5">
    <source>
        <dbReference type="Proteomes" id="UP000235786"/>
    </source>
</evidence>
<dbReference type="InterPro" id="IPR036770">
    <property type="entry name" value="Ankyrin_rpt-contain_sf"/>
</dbReference>
<dbReference type="SMART" id="SM00248">
    <property type="entry name" value="ANK"/>
    <property type="match status" value="5"/>
</dbReference>
<keyword evidence="2 3" id="KW-0040">ANK repeat</keyword>
<evidence type="ECO:0000256" key="2">
    <source>
        <dbReference type="ARBA" id="ARBA00023043"/>
    </source>
</evidence>
<gene>
    <name evidence="4" type="ORF">L207DRAFT_564931</name>
</gene>
<dbReference type="SUPFAM" id="SSF48403">
    <property type="entry name" value="Ankyrin repeat"/>
    <property type="match status" value="1"/>
</dbReference>
<evidence type="ECO:0000256" key="3">
    <source>
        <dbReference type="PROSITE-ProRule" id="PRU00023"/>
    </source>
</evidence>
<dbReference type="Gene3D" id="1.25.40.20">
    <property type="entry name" value="Ankyrin repeat-containing domain"/>
    <property type="match status" value="2"/>
</dbReference>
<dbReference type="AlphaFoldDB" id="A0A2J6RVZ1"/>